<dbReference type="SUPFAM" id="SSF49899">
    <property type="entry name" value="Concanavalin A-like lectins/glucanases"/>
    <property type="match status" value="1"/>
</dbReference>
<dbReference type="AlphaFoldDB" id="K0R468"/>
<proteinExistence type="predicted"/>
<dbReference type="EMBL" id="AGNL01047159">
    <property type="protein sequence ID" value="EJK47260.1"/>
    <property type="molecule type" value="Genomic_DNA"/>
</dbReference>
<reference evidence="1 2" key="1">
    <citation type="journal article" date="2012" name="Genome Biol.">
        <title>Genome and low-iron response of an oceanic diatom adapted to chronic iron limitation.</title>
        <authorList>
            <person name="Lommer M."/>
            <person name="Specht M."/>
            <person name="Roy A.S."/>
            <person name="Kraemer L."/>
            <person name="Andreson R."/>
            <person name="Gutowska M.A."/>
            <person name="Wolf J."/>
            <person name="Bergner S.V."/>
            <person name="Schilhabel M.B."/>
            <person name="Klostermeier U.C."/>
            <person name="Beiko R.G."/>
            <person name="Rosenstiel P."/>
            <person name="Hippler M."/>
            <person name="Laroche J."/>
        </authorList>
    </citation>
    <scope>NUCLEOTIDE SEQUENCE [LARGE SCALE GENOMIC DNA]</scope>
    <source>
        <strain evidence="1 2">CCMP1005</strain>
    </source>
</reference>
<dbReference type="Proteomes" id="UP000266841">
    <property type="component" value="Unassembled WGS sequence"/>
</dbReference>
<accession>K0R468</accession>
<gene>
    <name evidence="1" type="ORF">THAOC_34030</name>
</gene>
<dbReference type="InterPro" id="IPR043136">
    <property type="entry name" value="B30.2/SPRY_sf"/>
</dbReference>
<evidence type="ECO:0008006" key="3">
    <source>
        <dbReference type="Google" id="ProtNLM"/>
    </source>
</evidence>
<keyword evidence="2" id="KW-1185">Reference proteome</keyword>
<dbReference type="InterPro" id="IPR013320">
    <property type="entry name" value="ConA-like_dom_sf"/>
</dbReference>
<evidence type="ECO:0000313" key="1">
    <source>
        <dbReference type="EMBL" id="EJK47260.1"/>
    </source>
</evidence>
<name>K0R468_THAOC</name>
<comment type="caution">
    <text evidence="1">The sequence shown here is derived from an EMBL/GenBank/DDBJ whole genome shotgun (WGS) entry which is preliminary data.</text>
</comment>
<organism evidence="1 2">
    <name type="scientific">Thalassiosira oceanica</name>
    <name type="common">Marine diatom</name>
    <dbReference type="NCBI Taxonomy" id="159749"/>
    <lineage>
        <taxon>Eukaryota</taxon>
        <taxon>Sar</taxon>
        <taxon>Stramenopiles</taxon>
        <taxon>Ochrophyta</taxon>
        <taxon>Bacillariophyta</taxon>
        <taxon>Coscinodiscophyceae</taxon>
        <taxon>Thalassiosirophycidae</taxon>
        <taxon>Thalassiosirales</taxon>
        <taxon>Thalassiosiraceae</taxon>
        <taxon>Thalassiosira</taxon>
    </lineage>
</organism>
<protein>
    <recommendedName>
        <fullName evidence="3">B30.2/SPRY domain-containing protein</fullName>
    </recommendedName>
</protein>
<dbReference type="Gene3D" id="2.60.120.920">
    <property type="match status" value="1"/>
</dbReference>
<evidence type="ECO:0000313" key="2">
    <source>
        <dbReference type="Proteomes" id="UP000266841"/>
    </source>
</evidence>
<sequence>MNGLPDEQLPDEQLGVIRPVSLTDGIDLKTDWRGNVNPMIVSSGYIPAVAEKLTNPEDYKSGDKAMSTAAPIIASVDVVIGRTGSMKKGSSDWQGRESLPGSGTIGLLLDLDKGTLFVFKNGRRLGVMKEGLGGEYCWFVTVGSPCSISIRGRAPNYEYDVFHV</sequence>